<organism evidence="1 2">
    <name type="scientific">Fertoeibacter niger</name>
    <dbReference type="NCBI Taxonomy" id="2656921"/>
    <lineage>
        <taxon>Bacteria</taxon>
        <taxon>Pseudomonadati</taxon>
        <taxon>Pseudomonadota</taxon>
        <taxon>Alphaproteobacteria</taxon>
        <taxon>Rhodobacterales</taxon>
        <taxon>Paracoccaceae</taxon>
        <taxon>Fertoeibacter</taxon>
    </lineage>
</organism>
<dbReference type="SFLD" id="SFLDS00003">
    <property type="entry name" value="Haloacid_Dehalogenase"/>
    <property type="match status" value="1"/>
</dbReference>
<gene>
    <name evidence="1" type="ORF">GEU84_010035</name>
</gene>
<sequence>MFDAVIFDLDGTLVDTESLAHAAGMAAFAALGAPVDEAFLHGMVGKDNPTANRLIRARFPDLDMVALDQLWSAGYDARAGGGLPLRPGAAELLGRITLPKALCTSSHRASAAHKLAVTGLAHHFAHVVVLEDVTRPKPAPEPYLLTAERLGVAPARCLVFEDSDTGTEAARAAGMVVVQVPDVGHVGGQHASYLARDLLAGARAAGLRLA</sequence>
<dbReference type="Gene3D" id="3.40.50.1000">
    <property type="entry name" value="HAD superfamily/HAD-like"/>
    <property type="match status" value="1"/>
</dbReference>
<dbReference type="EMBL" id="WHUT02000005">
    <property type="protein sequence ID" value="NUB44722.1"/>
    <property type="molecule type" value="Genomic_DNA"/>
</dbReference>
<dbReference type="PANTHER" id="PTHR18901:SF38">
    <property type="entry name" value="PSEUDOURIDINE-5'-PHOSPHATASE"/>
    <property type="match status" value="1"/>
</dbReference>
<dbReference type="SFLD" id="SFLDG01129">
    <property type="entry name" value="C1.5:_HAD__Beta-PGM__Phosphata"/>
    <property type="match status" value="1"/>
</dbReference>
<dbReference type="InterPro" id="IPR036412">
    <property type="entry name" value="HAD-like_sf"/>
</dbReference>
<dbReference type="PRINTS" id="PR00413">
    <property type="entry name" value="HADHALOGNASE"/>
</dbReference>
<evidence type="ECO:0000313" key="1">
    <source>
        <dbReference type="EMBL" id="NUB44722.1"/>
    </source>
</evidence>
<dbReference type="RefSeq" id="WP_152826023.1">
    <property type="nucleotide sequence ID" value="NZ_WHUT02000005.1"/>
</dbReference>
<dbReference type="InterPro" id="IPR023198">
    <property type="entry name" value="PGP-like_dom2"/>
</dbReference>
<evidence type="ECO:0000313" key="2">
    <source>
        <dbReference type="Proteomes" id="UP000484076"/>
    </source>
</evidence>
<proteinExistence type="predicted"/>
<reference evidence="1" key="1">
    <citation type="submission" date="2020-05" db="EMBL/GenBank/DDBJ databases">
        <title>Fertoebacter nigrum gen. nov., sp. nov., a new member of the family Rhodobacteraceae.</title>
        <authorList>
            <person name="Szuroczki S."/>
            <person name="Abbaszade G."/>
            <person name="Buni D."/>
            <person name="Schumann P."/>
            <person name="Toth E."/>
        </authorList>
    </citation>
    <scope>NUCLEOTIDE SEQUENCE</scope>
    <source>
        <strain evidence="1">RG-N-1a</strain>
    </source>
</reference>
<dbReference type="InterPro" id="IPR006439">
    <property type="entry name" value="HAD-SF_hydro_IA"/>
</dbReference>
<dbReference type="Proteomes" id="UP000484076">
    <property type="component" value="Unassembled WGS sequence"/>
</dbReference>
<keyword evidence="2" id="KW-1185">Reference proteome</keyword>
<dbReference type="PANTHER" id="PTHR18901">
    <property type="entry name" value="2-DEOXYGLUCOSE-6-PHOSPHATE PHOSPHATASE 2"/>
    <property type="match status" value="1"/>
</dbReference>
<dbReference type="Gene3D" id="1.10.150.240">
    <property type="entry name" value="Putative phosphatase, domain 2"/>
    <property type="match status" value="1"/>
</dbReference>
<dbReference type="CDD" id="cd07505">
    <property type="entry name" value="HAD_BPGM-like"/>
    <property type="match status" value="1"/>
</dbReference>
<dbReference type="NCBIfam" id="TIGR01509">
    <property type="entry name" value="HAD-SF-IA-v3"/>
    <property type="match status" value="1"/>
</dbReference>
<comment type="caution">
    <text evidence="1">The sequence shown here is derived from an EMBL/GenBank/DDBJ whole genome shotgun (WGS) entry which is preliminary data.</text>
</comment>
<protein>
    <submittedName>
        <fullName evidence="1">HAD family phosphatase</fullName>
    </submittedName>
</protein>
<dbReference type="SUPFAM" id="SSF56784">
    <property type="entry name" value="HAD-like"/>
    <property type="match status" value="1"/>
</dbReference>
<name>A0A8X8KR24_9RHOB</name>
<accession>A0A8X8KR24</accession>
<dbReference type="Pfam" id="PF00702">
    <property type="entry name" value="Hydrolase"/>
    <property type="match status" value="1"/>
</dbReference>
<dbReference type="AlphaFoldDB" id="A0A8X8KR24"/>
<dbReference type="InterPro" id="IPR023214">
    <property type="entry name" value="HAD_sf"/>
</dbReference>